<comment type="caution">
    <text evidence="2">The sequence shown here is derived from an EMBL/GenBank/DDBJ whole genome shotgun (WGS) entry which is preliminary data.</text>
</comment>
<evidence type="ECO:0000313" key="3">
    <source>
        <dbReference type="Proteomes" id="UP000325466"/>
    </source>
</evidence>
<evidence type="ECO:0008006" key="4">
    <source>
        <dbReference type="Google" id="ProtNLM"/>
    </source>
</evidence>
<evidence type="ECO:0000256" key="1">
    <source>
        <dbReference type="SAM" id="MobiDB-lite"/>
    </source>
</evidence>
<dbReference type="RefSeq" id="WP_043801185.1">
    <property type="nucleotide sequence ID" value="NZ_BAAAYP010000088.1"/>
</dbReference>
<feature type="region of interest" description="Disordered" evidence="1">
    <location>
        <begin position="37"/>
        <end position="58"/>
    </location>
</feature>
<keyword evidence="3" id="KW-1185">Reference proteome</keyword>
<dbReference type="Proteomes" id="UP000325466">
    <property type="component" value="Unassembled WGS sequence"/>
</dbReference>
<dbReference type="EMBL" id="BLAH01000036">
    <property type="protein sequence ID" value="GES35992.1"/>
    <property type="molecule type" value="Genomic_DNA"/>
</dbReference>
<proteinExistence type="predicted"/>
<reference evidence="2 3" key="1">
    <citation type="journal article" date="2018" name="Biodegradation">
        <title>1,4-Dioxane degradation characteristics of Rhodococcus aetherivorans JCM 14343.</title>
        <authorList>
            <person name="Inoue D."/>
            <person name="Tsunoda T."/>
            <person name="Yamamoto N."/>
            <person name="Ike M."/>
            <person name="Sei K."/>
        </authorList>
    </citation>
    <scope>NUCLEOTIDE SEQUENCE [LARGE SCALE GENOMIC DNA]</scope>
    <source>
        <strain evidence="2 3">JCM 14343</strain>
    </source>
</reference>
<accession>A0ABQ0YHI0</accession>
<protein>
    <recommendedName>
        <fullName evidence="4">Phage protein</fullName>
    </recommendedName>
</protein>
<gene>
    <name evidence="2" type="ORF">RAJCM14343_1241</name>
</gene>
<organism evidence="2 3">
    <name type="scientific">Rhodococcus aetherivorans</name>
    <dbReference type="NCBI Taxonomy" id="191292"/>
    <lineage>
        <taxon>Bacteria</taxon>
        <taxon>Bacillati</taxon>
        <taxon>Actinomycetota</taxon>
        <taxon>Actinomycetes</taxon>
        <taxon>Mycobacteriales</taxon>
        <taxon>Nocardiaceae</taxon>
        <taxon>Rhodococcus</taxon>
    </lineage>
</organism>
<name>A0ABQ0YHI0_9NOCA</name>
<evidence type="ECO:0000313" key="2">
    <source>
        <dbReference type="EMBL" id="GES35992.1"/>
    </source>
</evidence>
<sequence length="239" mass="26781">MSKASYHQVRTDLQYLVEAWPSLVALKIPGTARAWAERPRTSRTLSPEDLERLGPKGVPRPAPADVGVLDLIYTLVTKAEDIARTVVDVADAEDGSLPSDAASKDPRPWIEVACSCLEAAHRADDKTLPWVAYEIGPIVRQSARMLGDIRDGQVLNGICPWCNGRGLSDVHGERTMEIHYPDPDDETDEPLIVCRGVNCSPPRTMCGMRWHDHPAWTRREWDWLAKMLRDPEREIERAG</sequence>